<feature type="signal peptide" evidence="1">
    <location>
        <begin position="1"/>
        <end position="23"/>
    </location>
</feature>
<reference evidence="2 3" key="1">
    <citation type="submission" date="2018-03" db="EMBL/GenBank/DDBJ databases">
        <title>Genomic Encyclopedia of Archaeal and Bacterial Type Strains, Phase II (KMG-II): from individual species to whole genera.</title>
        <authorList>
            <person name="Goeker M."/>
        </authorList>
    </citation>
    <scope>NUCLEOTIDE SEQUENCE [LARGE SCALE GENOMIC DNA]</scope>
    <source>
        <strain evidence="2 3">DSM 28229</strain>
    </source>
</reference>
<comment type="caution">
    <text evidence="2">The sequence shown here is derived from an EMBL/GenBank/DDBJ whole genome shotgun (WGS) entry which is preliminary data.</text>
</comment>
<evidence type="ECO:0000313" key="2">
    <source>
        <dbReference type="EMBL" id="PWJ45065.1"/>
    </source>
</evidence>
<keyword evidence="1" id="KW-0732">Signal</keyword>
<accession>A0A315ZHH8</accession>
<dbReference type="RefSeq" id="WP_109616520.1">
    <property type="nucleotide sequence ID" value="NZ_QGDO01000001.1"/>
</dbReference>
<dbReference type="Proteomes" id="UP000245535">
    <property type="component" value="Unassembled WGS sequence"/>
</dbReference>
<protein>
    <submittedName>
        <fullName evidence="2">Uncharacterized protein DUF2490</fullName>
    </submittedName>
</protein>
<keyword evidence="3" id="KW-1185">Reference proteome</keyword>
<sequence>MRFFQKYILLCAAFFISIQLSLAQEVETEQEFQTWTSFTLQKKLGKGLSLDIKPQLRFENTEIDKGLFDAGLQYKWNNFIKTKAIYRFGLENKTETNEISHRFALDLKGEREWNRWEGSLRLRMSTITDFEEEDNDGLNLRYRAKMAYNLPKTSLKPYISAELFQDLEAQQFSKVRYSTGASYKLFKHNYIGFRYSLDYYLLKYKNRHIISLNYKIKIK</sequence>
<gene>
    <name evidence="2" type="ORF">BC781_1011468</name>
</gene>
<dbReference type="EMBL" id="QGDO01000001">
    <property type="protein sequence ID" value="PWJ45065.1"/>
    <property type="molecule type" value="Genomic_DNA"/>
</dbReference>
<evidence type="ECO:0000313" key="3">
    <source>
        <dbReference type="Proteomes" id="UP000245535"/>
    </source>
</evidence>
<evidence type="ECO:0000256" key="1">
    <source>
        <dbReference type="SAM" id="SignalP"/>
    </source>
</evidence>
<feature type="chain" id="PRO_5016285115" evidence="1">
    <location>
        <begin position="24"/>
        <end position="219"/>
    </location>
</feature>
<dbReference type="Pfam" id="PF10677">
    <property type="entry name" value="DUF2490"/>
    <property type="match status" value="1"/>
</dbReference>
<dbReference type="InterPro" id="IPR019619">
    <property type="entry name" value="DUF2490"/>
</dbReference>
<name>A0A315ZHH8_SEDFL</name>
<proteinExistence type="predicted"/>
<organism evidence="2 3">
    <name type="scientific">Sediminitomix flava</name>
    <dbReference type="NCBI Taxonomy" id="379075"/>
    <lineage>
        <taxon>Bacteria</taxon>
        <taxon>Pseudomonadati</taxon>
        <taxon>Bacteroidota</taxon>
        <taxon>Cytophagia</taxon>
        <taxon>Cytophagales</taxon>
        <taxon>Flammeovirgaceae</taxon>
        <taxon>Sediminitomix</taxon>
    </lineage>
</organism>
<dbReference type="OrthoDB" id="1026376at2"/>
<dbReference type="AlphaFoldDB" id="A0A315ZHH8"/>